<dbReference type="Proteomes" id="UP000054854">
    <property type="component" value="Unassembled WGS sequence"/>
</dbReference>
<evidence type="ECO:0000313" key="2">
    <source>
        <dbReference type="EMBL" id="STX33475.1"/>
    </source>
</evidence>
<dbReference type="AlphaFoldDB" id="A0A378IFF6"/>
<name>A0A378IFF6_9GAMM</name>
<dbReference type="Proteomes" id="UP000255316">
    <property type="component" value="Unassembled WGS sequence"/>
</dbReference>
<evidence type="ECO:0000313" key="4">
    <source>
        <dbReference type="Proteomes" id="UP000255316"/>
    </source>
</evidence>
<organism evidence="2 4">
    <name type="scientific">Legionella cincinnatiensis</name>
    <dbReference type="NCBI Taxonomy" id="28085"/>
    <lineage>
        <taxon>Bacteria</taxon>
        <taxon>Pseudomonadati</taxon>
        <taxon>Pseudomonadota</taxon>
        <taxon>Gammaproteobacteria</taxon>
        <taxon>Legionellales</taxon>
        <taxon>Legionellaceae</taxon>
        <taxon>Legionella</taxon>
    </lineage>
</organism>
<sequence length="133" mass="15416">MNFKIQLVVDDDQGQITSEDIIELERTDHHFVGFSLIESKALLGITEKHCSMPSIEIFQIHNVIVCVQKSDELRDILRLSIEPCLALLLYPAYGYIIVVGMTRPQKYLVLWNFLSEDYVVTHRKHRLPLAQSY</sequence>
<reference evidence="1 3" key="1">
    <citation type="submission" date="2015-11" db="EMBL/GenBank/DDBJ databases">
        <title>Genomic analysis of 38 Legionella species identifies large and diverse effector repertoires.</title>
        <authorList>
            <person name="Burstein D."/>
            <person name="Amaro F."/>
            <person name="Zusman T."/>
            <person name="Lifshitz Z."/>
            <person name="Cohen O."/>
            <person name="Gilbert J.A."/>
            <person name="Pupko T."/>
            <person name="Shuman H.A."/>
            <person name="Segal G."/>
        </authorList>
    </citation>
    <scope>NUCLEOTIDE SEQUENCE [LARGE SCALE GENOMIC DNA]</scope>
    <source>
        <strain evidence="1 3">CDC#72-OH-14</strain>
    </source>
</reference>
<reference evidence="2 4" key="2">
    <citation type="submission" date="2018-06" db="EMBL/GenBank/DDBJ databases">
        <authorList>
            <consortium name="Pathogen Informatics"/>
            <person name="Doyle S."/>
        </authorList>
    </citation>
    <scope>NUCLEOTIDE SEQUENCE [LARGE SCALE GENOMIC DNA]</scope>
    <source>
        <strain evidence="2 4">NCTC12438</strain>
    </source>
</reference>
<dbReference type="EMBL" id="UGNX01000001">
    <property type="protein sequence ID" value="STX33475.1"/>
    <property type="molecule type" value="Genomic_DNA"/>
</dbReference>
<dbReference type="EMBL" id="LNXX01000007">
    <property type="protein sequence ID" value="KTC92222.1"/>
    <property type="molecule type" value="Genomic_DNA"/>
</dbReference>
<accession>A0A378IFF6</accession>
<gene>
    <name evidence="1" type="ORF">Lcin_1001</name>
    <name evidence="2" type="ORF">NCTC12438_00046</name>
</gene>
<protein>
    <submittedName>
        <fullName evidence="2">Uncharacterized protein</fullName>
    </submittedName>
</protein>
<proteinExistence type="predicted"/>
<evidence type="ECO:0000313" key="1">
    <source>
        <dbReference type="EMBL" id="KTC92222.1"/>
    </source>
</evidence>
<keyword evidence="3" id="KW-1185">Reference proteome</keyword>
<evidence type="ECO:0000313" key="3">
    <source>
        <dbReference type="Proteomes" id="UP000054854"/>
    </source>
</evidence>
<dbReference type="RefSeq" id="WP_058464191.1">
    <property type="nucleotide sequence ID" value="NZ_CAAAHQ010000006.1"/>
</dbReference>